<comment type="caution">
    <text evidence="19">The sequence shown here is derived from an EMBL/GenBank/DDBJ whole genome shotgun (WGS) entry which is preliminary data.</text>
</comment>
<dbReference type="GO" id="GO:0043161">
    <property type="term" value="P:proteasome-mediated ubiquitin-dependent protein catabolic process"/>
    <property type="evidence" value="ECO:0007669"/>
    <property type="project" value="TreeGrafter"/>
</dbReference>
<feature type="domain" description="RING-type" evidence="18">
    <location>
        <begin position="292"/>
        <end position="333"/>
    </location>
</feature>
<evidence type="ECO:0000256" key="12">
    <source>
        <dbReference type="ARBA" id="ARBA00022833"/>
    </source>
</evidence>
<keyword evidence="13 17" id="KW-1133">Transmembrane helix</keyword>
<dbReference type="InterPro" id="IPR050731">
    <property type="entry name" value="HRD1_E3_ubiq-ligases"/>
</dbReference>
<dbReference type="CDD" id="cd16479">
    <property type="entry name" value="RING-H2_synoviolin"/>
    <property type="match status" value="1"/>
</dbReference>
<dbReference type="GO" id="GO:0061630">
    <property type="term" value="F:ubiquitin protein ligase activity"/>
    <property type="evidence" value="ECO:0007669"/>
    <property type="project" value="UniProtKB-EC"/>
</dbReference>
<comment type="catalytic activity">
    <reaction evidence="1">
        <text>S-ubiquitinyl-[E2 ubiquitin-conjugating enzyme]-L-cysteine + [acceptor protein]-L-lysine = [E2 ubiquitin-conjugating enzyme]-L-cysteine + N(6)-ubiquitinyl-[acceptor protein]-L-lysine.</text>
        <dbReference type="EC" id="2.3.2.27"/>
    </reaction>
</comment>
<dbReference type="Proteomes" id="UP001489004">
    <property type="component" value="Unassembled WGS sequence"/>
</dbReference>
<evidence type="ECO:0000256" key="9">
    <source>
        <dbReference type="ARBA" id="ARBA00022771"/>
    </source>
</evidence>
<evidence type="ECO:0000313" key="19">
    <source>
        <dbReference type="EMBL" id="KAK9804312.1"/>
    </source>
</evidence>
<dbReference type="PANTHER" id="PTHR22763">
    <property type="entry name" value="RING ZINC FINGER PROTEIN"/>
    <property type="match status" value="1"/>
</dbReference>
<evidence type="ECO:0000256" key="3">
    <source>
        <dbReference type="ARBA" id="ARBA00004906"/>
    </source>
</evidence>
<dbReference type="Gene3D" id="3.30.40.10">
    <property type="entry name" value="Zinc/RING finger domain, C3HC4 (zinc finger)"/>
    <property type="match status" value="1"/>
</dbReference>
<feature type="transmembrane region" description="Helical" evidence="17">
    <location>
        <begin position="7"/>
        <end position="24"/>
    </location>
</feature>
<dbReference type="InterPro" id="IPR001841">
    <property type="entry name" value="Znf_RING"/>
</dbReference>
<feature type="compositionally biased region" description="Polar residues" evidence="16">
    <location>
        <begin position="578"/>
        <end position="589"/>
    </location>
</feature>
<feature type="compositionally biased region" description="Low complexity" evidence="16">
    <location>
        <begin position="607"/>
        <end position="638"/>
    </location>
</feature>
<gene>
    <name evidence="19" type="ORF">WJX72_006270</name>
</gene>
<keyword evidence="9 15" id="KW-0863">Zinc-finger</keyword>
<feature type="compositionally biased region" description="Low complexity" evidence="16">
    <location>
        <begin position="665"/>
        <end position="701"/>
    </location>
</feature>
<accession>A0AAW1P883</accession>
<reference evidence="19 20" key="1">
    <citation type="journal article" date="2024" name="Nat. Commun.">
        <title>Phylogenomics reveals the evolutionary origins of lichenization in chlorophyte algae.</title>
        <authorList>
            <person name="Puginier C."/>
            <person name="Libourel C."/>
            <person name="Otte J."/>
            <person name="Skaloud P."/>
            <person name="Haon M."/>
            <person name="Grisel S."/>
            <person name="Petersen M."/>
            <person name="Berrin J.G."/>
            <person name="Delaux P.M."/>
            <person name="Dal Grande F."/>
            <person name="Keller J."/>
        </authorList>
    </citation>
    <scope>NUCLEOTIDE SEQUENCE [LARGE SCALE GENOMIC DNA]</scope>
    <source>
        <strain evidence="19 20">SAG 2043</strain>
    </source>
</reference>
<evidence type="ECO:0000256" key="17">
    <source>
        <dbReference type="SAM" id="Phobius"/>
    </source>
</evidence>
<keyword evidence="14 17" id="KW-0472">Membrane</keyword>
<feature type="compositionally biased region" description="Low complexity" evidence="16">
    <location>
        <begin position="558"/>
        <end position="574"/>
    </location>
</feature>
<feature type="transmembrane region" description="Helical" evidence="17">
    <location>
        <begin position="44"/>
        <end position="67"/>
    </location>
</feature>
<evidence type="ECO:0000256" key="7">
    <source>
        <dbReference type="ARBA" id="ARBA00022692"/>
    </source>
</evidence>
<feature type="transmembrane region" description="Helical" evidence="17">
    <location>
        <begin position="100"/>
        <end position="120"/>
    </location>
</feature>
<dbReference type="Pfam" id="PF25563">
    <property type="entry name" value="TPR_SYVN1_N"/>
    <property type="match status" value="1"/>
</dbReference>
<dbReference type="PROSITE" id="PS50089">
    <property type="entry name" value="ZF_RING_2"/>
    <property type="match status" value="1"/>
</dbReference>
<keyword evidence="6" id="KW-0808">Transferase</keyword>
<dbReference type="SUPFAM" id="SSF57850">
    <property type="entry name" value="RING/U-box"/>
    <property type="match status" value="1"/>
</dbReference>
<keyword evidence="10" id="KW-0833">Ubl conjugation pathway</keyword>
<keyword evidence="12" id="KW-0862">Zinc</keyword>
<dbReference type="Pfam" id="PF13639">
    <property type="entry name" value="zf-RING_2"/>
    <property type="match status" value="1"/>
</dbReference>
<feature type="compositionally biased region" description="Polar residues" evidence="16">
    <location>
        <begin position="725"/>
        <end position="735"/>
    </location>
</feature>
<dbReference type="AlphaFoldDB" id="A0AAW1P883"/>
<comment type="pathway">
    <text evidence="3">Protein modification; protein ubiquitination.</text>
</comment>
<keyword evidence="20" id="KW-1185">Reference proteome</keyword>
<dbReference type="InterPro" id="IPR057992">
    <property type="entry name" value="TPR_SYVN1_N"/>
</dbReference>
<dbReference type="EC" id="2.3.2.27" evidence="5"/>
<evidence type="ECO:0000256" key="11">
    <source>
        <dbReference type="ARBA" id="ARBA00022824"/>
    </source>
</evidence>
<evidence type="ECO:0000256" key="5">
    <source>
        <dbReference type="ARBA" id="ARBA00012483"/>
    </source>
</evidence>
<sequence length="735" mass="78217">MGFDLPKYVAGSLVVAGMVVYHAFATREQFFPAMYHLSTSKVAIAVLGNLAFALALCLHNVMTKVFLGSLRESEIERINDRISQAVMETCLAMTIFREEFNVEFVAMFTILTFVKVFHWLVQDRVDYIETTPTVSRLHHLRILSFMAVLLGIDSAFLQYTIGRTLRRSASVHLLFAFEYVIQASIVVSTFLKYALSVFDNYMEGRWENKGVFVFYLELVTDMLHLFVYMVFFIIVFTNYGLPLHLVRDLYWTFRNFRNRVADFLRYRRVTANMDERFQDASEEDLVRCDGICIICREEMAATSRNKKLPCNHVFHLHCLRSWLERQQNCPICRTSGRRASGGAAAAAATAEGVRQAQAQAQAGAWAAANYGYVWNMPQWVPATSMALYMPAAANYQPFQYAGQQMPENAAPHSSQAMGGMMPLLPFVMPPTFPAMMPPPPPAGATPDQQQQHHAATAAAAAAAAAASVISPYGHMMMPPTMLAPGGPPGSLPLPVGPVGSAPMSYEASAAAANAAAAAAAAMMGGPHSNIAVQASAETMEQVLRQQLDMLQAQVSHLQLQRQHSDAQQAQQAVADPPGTSSDAGSSANGTDVAGPQINTQSGSGTIGAAAHSNGGSASDAGSGSGSAGPSAAQPSTAAVSSTGKDKGPAPGYEIPASSPPEANGAASTAAASSHPAATTSTAAVSTPGVPAPVAAATTGAARDASEGDGGEPTFEEVRRRRLQRFGSSSGNSSDI</sequence>
<evidence type="ECO:0000256" key="16">
    <source>
        <dbReference type="SAM" id="MobiDB-lite"/>
    </source>
</evidence>
<dbReference type="GO" id="GO:0008270">
    <property type="term" value="F:zinc ion binding"/>
    <property type="evidence" value="ECO:0007669"/>
    <property type="project" value="UniProtKB-KW"/>
</dbReference>
<keyword evidence="8" id="KW-0479">Metal-binding</keyword>
<protein>
    <recommendedName>
        <fullName evidence="5">RING-type E3 ubiquitin transferase</fullName>
        <ecNumber evidence="5">2.3.2.27</ecNumber>
    </recommendedName>
</protein>
<dbReference type="SMART" id="SM00184">
    <property type="entry name" value="RING"/>
    <property type="match status" value="1"/>
</dbReference>
<proteinExistence type="inferred from homology"/>
<dbReference type="PANTHER" id="PTHR22763:SF184">
    <property type="entry name" value="E3 UBIQUITIN-PROTEIN LIGASE SYNOVIOLIN"/>
    <property type="match status" value="1"/>
</dbReference>
<evidence type="ECO:0000256" key="4">
    <source>
        <dbReference type="ARBA" id="ARBA00010089"/>
    </source>
</evidence>
<feature type="transmembrane region" description="Helical" evidence="17">
    <location>
        <begin position="140"/>
        <end position="161"/>
    </location>
</feature>
<dbReference type="InterPro" id="IPR013083">
    <property type="entry name" value="Znf_RING/FYVE/PHD"/>
</dbReference>
<comment type="subcellular location">
    <subcellularLocation>
        <location evidence="2">Endoplasmic reticulum membrane</location>
        <topology evidence="2">Multi-pass membrane protein</topology>
    </subcellularLocation>
</comment>
<dbReference type="EMBL" id="JALJOR010000018">
    <property type="protein sequence ID" value="KAK9804312.1"/>
    <property type="molecule type" value="Genomic_DNA"/>
</dbReference>
<evidence type="ECO:0000256" key="6">
    <source>
        <dbReference type="ARBA" id="ARBA00022679"/>
    </source>
</evidence>
<evidence type="ECO:0000313" key="20">
    <source>
        <dbReference type="Proteomes" id="UP001489004"/>
    </source>
</evidence>
<name>A0AAW1P883_9CHLO</name>
<evidence type="ECO:0000256" key="8">
    <source>
        <dbReference type="ARBA" id="ARBA00022723"/>
    </source>
</evidence>
<dbReference type="GO" id="GO:0036503">
    <property type="term" value="P:ERAD pathway"/>
    <property type="evidence" value="ECO:0007669"/>
    <property type="project" value="TreeGrafter"/>
</dbReference>
<evidence type="ECO:0000256" key="13">
    <source>
        <dbReference type="ARBA" id="ARBA00022989"/>
    </source>
</evidence>
<feature type="transmembrane region" description="Helical" evidence="17">
    <location>
        <begin position="225"/>
        <end position="246"/>
    </location>
</feature>
<dbReference type="InterPro" id="IPR058051">
    <property type="entry name" value="Znf_RING_synoviolin"/>
</dbReference>
<evidence type="ECO:0000256" key="1">
    <source>
        <dbReference type="ARBA" id="ARBA00000900"/>
    </source>
</evidence>
<evidence type="ECO:0000256" key="10">
    <source>
        <dbReference type="ARBA" id="ARBA00022786"/>
    </source>
</evidence>
<evidence type="ECO:0000256" key="14">
    <source>
        <dbReference type="ARBA" id="ARBA00023136"/>
    </source>
</evidence>
<evidence type="ECO:0000256" key="15">
    <source>
        <dbReference type="PROSITE-ProRule" id="PRU00175"/>
    </source>
</evidence>
<evidence type="ECO:0000256" key="2">
    <source>
        <dbReference type="ARBA" id="ARBA00004477"/>
    </source>
</evidence>
<organism evidence="19 20">
    <name type="scientific">[Myrmecia] bisecta</name>
    <dbReference type="NCBI Taxonomy" id="41462"/>
    <lineage>
        <taxon>Eukaryota</taxon>
        <taxon>Viridiplantae</taxon>
        <taxon>Chlorophyta</taxon>
        <taxon>core chlorophytes</taxon>
        <taxon>Trebouxiophyceae</taxon>
        <taxon>Trebouxiales</taxon>
        <taxon>Trebouxiaceae</taxon>
        <taxon>Myrmecia</taxon>
    </lineage>
</organism>
<comment type="similarity">
    <text evidence="4">Belongs to the HRD1 family.</text>
</comment>
<keyword evidence="7 17" id="KW-0812">Transmembrane</keyword>
<keyword evidence="11" id="KW-0256">Endoplasmic reticulum</keyword>
<feature type="region of interest" description="Disordered" evidence="16">
    <location>
        <begin position="558"/>
        <end position="735"/>
    </location>
</feature>
<dbReference type="GO" id="GO:0005789">
    <property type="term" value="C:endoplasmic reticulum membrane"/>
    <property type="evidence" value="ECO:0007669"/>
    <property type="project" value="UniProtKB-SubCell"/>
</dbReference>
<feature type="transmembrane region" description="Helical" evidence="17">
    <location>
        <begin position="173"/>
        <end position="195"/>
    </location>
</feature>
<evidence type="ECO:0000259" key="18">
    <source>
        <dbReference type="PROSITE" id="PS50089"/>
    </source>
</evidence>